<reference evidence="2 3" key="1">
    <citation type="journal article" date="2016" name="Nat. Commun.">
        <title>Thousands of microbial genomes shed light on interconnected biogeochemical processes in an aquifer system.</title>
        <authorList>
            <person name="Anantharaman K."/>
            <person name="Brown C.T."/>
            <person name="Hug L.A."/>
            <person name="Sharon I."/>
            <person name="Castelle C.J."/>
            <person name="Probst A.J."/>
            <person name="Thomas B.C."/>
            <person name="Singh A."/>
            <person name="Wilkins M.J."/>
            <person name="Karaoz U."/>
            <person name="Brodie E.L."/>
            <person name="Williams K.H."/>
            <person name="Hubbard S.S."/>
            <person name="Banfield J.F."/>
        </authorList>
    </citation>
    <scope>NUCLEOTIDE SEQUENCE [LARGE SCALE GENOMIC DNA]</scope>
</reference>
<dbReference type="InterPro" id="IPR034079">
    <property type="entry name" value="R3H_KhpB"/>
</dbReference>
<dbReference type="GO" id="GO:0003723">
    <property type="term" value="F:RNA binding"/>
    <property type="evidence" value="ECO:0007669"/>
    <property type="project" value="InterPro"/>
</dbReference>
<dbReference type="STRING" id="1817722.A2703_01515"/>
<accession>A0A1F5EUL7</accession>
<dbReference type="Gene3D" id="3.30.300.20">
    <property type="match status" value="1"/>
</dbReference>
<protein>
    <recommendedName>
        <fullName evidence="1">R3H domain-containing protein</fullName>
    </recommendedName>
</protein>
<feature type="domain" description="R3H" evidence="1">
    <location>
        <begin position="99"/>
        <end position="165"/>
    </location>
</feature>
<evidence type="ECO:0000313" key="3">
    <source>
        <dbReference type="Proteomes" id="UP000177979"/>
    </source>
</evidence>
<dbReference type="InterPro" id="IPR001374">
    <property type="entry name" value="R3H_dom"/>
</dbReference>
<dbReference type="Gene3D" id="3.30.1370.50">
    <property type="entry name" value="R3H-like domain"/>
    <property type="match status" value="1"/>
</dbReference>
<gene>
    <name evidence="2" type="ORF">A2703_01515</name>
</gene>
<dbReference type="PANTHER" id="PTHR35800">
    <property type="entry name" value="PROTEIN JAG"/>
    <property type="match status" value="1"/>
</dbReference>
<evidence type="ECO:0000259" key="1">
    <source>
        <dbReference type="PROSITE" id="PS51061"/>
    </source>
</evidence>
<dbReference type="SUPFAM" id="SSF82708">
    <property type="entry name" value="R3H domain"/>
    <property type="match status" value="1"/>
</dbReference>
<dbReference type="InterPro" id="IPR036867">
    <property type="entry name" value="R3H_dom_sf"/>
</dbReference>
<dbReference type="EMBL" id="MFAG01000041">
    <property type="protein sequence ID" value="OGD71098.1"/>
    <property type="molecule type" value="Genomic_DNA"/>
</dbReference>
<evidence type="ECO:0000313" key="2">
    <source>
        <dbReference type="EMBL" id="OGD71098.1"/>
    </source>
</evidence>
<dbReference type="Pfam" id="PF01424">
    <property type="entry name" value="R3H"/>
    <property type="match status" value="1"/>
</dbReference>
<sequence length="166" mass="18373">MAELKAQKLVENVLSLLDLSPDQYTVEIEPARSASSSADAGGVEDAVKVGIQLPEDQTGIYIGHHGEGLTALQLLLSLMISQRTGVWYRVSVNINDYQERREDSLRHLAETAAEKALSLNEEVVLGNLSSYERRIVHLHLENHPDVTTESRGNAPLRQLLVIPKLK</sequence>
<organism evidence="2 3">
    <name type="scientific">Candidatus Collierbacteria bacterium RIFCSPHIGHO2_01_FULL_50_25</name>
    <dbReference type="NCBI Taxonomy" id="1817722"/>
    <lineage>
        <taxon>Bacteria</taxon>
        <taxon>Candidatus Collieribacteriota</taxon>
    </lineage>
</organism>
<dbReference type="InterPro" id="IPR039247">
    <property type="entry name" value="KhpB"/>
</dbReference>
<dbReference type="PANTHER" id="PTHR35800:SF1">
    <property type="entry name" value="RNA-BINDING PROTEIN KHPB"/>
    <property type="match status" value="1"/>
</dbReference>
<name>A0A1F5EUL7_9BACT</name>
<dbReference type="AlphaFoldDB" id="A0A1F5EUL7"/>
<dbReference type="SMART" id="SM00393">
    <property type="entry name" value="R3H"/>
    <property type="match status" value="1"/>
</dbReference>
<dbReference type="Proteomes" id="UP000177979">
    <property type="component" value="Unassembled WGS sequence"/>
</dbReference>
<proteinExistence type="predicted"/>
<dbReference type="CDD" id="cd02644">
    <property type="entry name" value="R3H_jag"/>
    <property type="match status" value="1"/>
</dbReference>
<comment type="caution">
    <text evidence="2">The sequence shown here is derived from an EMBL/GenBank/DDBJ whole genome shotgun (WGS) entry which is preliminary data.</text>
</comment>
<dbReference type="InterPro" id="IPR015946">
    <property type="entry name" value="KH_dom-like_a/b"/>
</dbReference>
<dbReference type="PROSITE" id="PS51061">
    <property type="entry name" value="R3H"/>
    <property type="match status" value="1"/>
</dbReference>